<evidence type="ECO:0000313" key="2">
    <source>
        <dbReference type="EMBL" id="GAU24774.1"/>
    </source>
</evidence>
<accession>A0A2Z6LXZ0</accession>
<keyword evidence="3" id="KW-1185">Reference proteome</keyword>
<organism evidence="2 3">
    <name type="scientific">Trifolium subterraneum</name>
    <name type="common">Subterranean clover</name>
    <dbReference type="NCBI Taxonomy" id="3900"/>
    <lineage>
        <taxon>Eukaryota</taxon>
        <taxon>Viridiplantae</taxon>
        <taxon>Streptophyta</taxon>
        <taxon>Embryophyta</taxon>
        <taxon>Tracheophyta</taxon>
        <taxon>Spermatophyta</taxon>
        <taxon>Magnoliopsida</taxon>
        <taxon>eudicotyledons</taxon>
        <taxon>Gunneridae</taxon>
        <taxon>Pentapetalae</taxon>
        <taxon>rosids</taxon>
        <taxon>fabids</taxon>
        <taxon>Fabales</taxon>
        <taxon>Fabaceae</taxon>
        <taxon>Papilionoideae</taxon>
        <taxon>50 kb inversion clade</taxon>
        <taxon>NPAAA clade</taxon>
        <taxon>Hologalegina</taxon>
        <taxon>IRL clade</taxon>
        <taxon>Trifolieae</taxon>
        <taxon>Trifolium</taxon>
    </lineage>
</organism>
<dbReference type="OrthoDB" id="10265171at2759"/>
<protein>
    <submittedName>
        <fullName evidence="2">Uncharacterized protein</fullName>
    </submittedName>
</protein>
<evidence type="ECO:0000256" key="1">
    <source>
        <dbReference type="SAM" id="Phobius"/>
    </source>
</evidence>
<keyword evidence="1" id="KW-0812">Transmembrane</keyword>
<dbReference type="AlphaFoldDB" id="A0A2Z6LXZ0"/>
<keyword evidence="1" id="KW-1133">Transmembrane helix</keyword>
<sequence>MTCGFVTEPHFTKQPSLTTVSLLHPLYQTQFQKNLMYLAAIPDAHPQTPALPLQMAPHPSMQQGFYMQHPQAAAVAQQQEGKSHLTHIFAFAFLVCALLVSMLAG</sequence>
<keyword evidence="1" id="KW-0472">Membrane</keyword>
<evidence type="ECO:0000313" key="3">
    <source>
        <dbReference type="Proteomes" id="UP000242715"/>
    </source>
</evidence>
<gene>
    <name evidence="2" type="ORF">TSUD_356030</name>
</gene>
<dbReference type="EMBL" id="DF973296">
    <property type="protein sequence ID" value="GAU24774.1"/>
    <property type="molecule type" value="Genomic_DNA"/>
</dbReference>
<feature type="transmembrane region" description="Helical" evidence="1">
    <location>
        <begin position="85"/>
        <end position="104"/>
    </location>
</feature>
<name>A0A2Z6LXZ0_TRISU</name>
<proteinExistence type="predicted"/>
<dbReference type="Proteomes" id="UP000242715">
    <property type="component" value="Unassembled WGS sequence"/>
</dbReference>
<reference evidence="3" key="1">
    <citation type="journal article" date="2017" name="Front. Plant Sci.">
        <title>Climate Clever Clovers: New Paradigm to Reduce the Environmental Footprint of Ruminants by Breeding Low Methanogenic Forages Utilizing Haplotype Variation.</title>
        <authorList>
            <person name="Kaur P."/>
            <person name="Appels R."/>
            <person name="Bayer P.E."/>
            <person name="Keeble-Gagnere G."/>
            <person name="Wang J."/>
            <person name="Hirakawa H."/>
            <person name="Shirasawa K."/>
            <person name="Vercoe P."/>
            <person name="Stefanova K."/>
            <person name="Durmic Z."/>
            <person name="Nichols P."/>
            <person name="Revell C."/>
            <person name="Isobe S.N."/>
            <person name="Edwards D."/>
            <person name="Erskine W."/>
        </authorList>
    </citation>
    <scope>NUCLEOTIDE SEQUENCE [LARGE SCALE GENOMIC DNA]</scope>
    <source>
        <strain evidence="3">cv. Daliak</strain>
    </source>
</reference>